<dbReference type="EMBL" id="FXTP01000008">
    <property type="protein sequence ID" value="SMO71122.1"/>
    <property type="molecule type" value="Genomic_DNA"/>
</dbReference>
<evidence type="ECO:0000256" key="5">
    <source>
        <dbReference type="PIRSR" id="PIRSR600101-2"/>
    </source>
</evidence>
<name>A0A521DHS2_9BACT</name>
<keyword evidence="7" id="KW-0732">Signal</keyword>
<dbReference type="EC" id="3.4.19.13" evidence="6"/>
<keyword evidence="6" id="KW-0378">Hydrolase</keyword>
<dbReference type="GO" id="GO:0103068">
    <property type="term" value="F:leukotriene C4 gamma-glutamyl transferase activity"/>
    <property type="evidence" value="ECO:0007669"/>
    <property type="project" value="UniProtKB-EC"/>
</dbReference>
<accession>A0A521DHS2</accession>
<comment type="similarity">
    <text evidence="6">Belongs to the gamma-glutamyltransferase family.</text>
</comment>
<evidence type="ECO:0000313" key="8">
    <source>
        <dbReference type="EMBL" id="SMO71122.1"/>
    </source>
</evidence>
<dbReference type="SUPFAM" id="SSF56235">
    <property type="entry name" value="N-terminal nucleophile aminohydrolases (Ntn hydrolases)"/>
    <property type="match status" value="1"/>
</dbReference>
<reference evidence="8 9" key="1">
    <citation type="submission" date="2017-05" db="EMBL/GenBank/DDBJ databases">
        <authorList>
            <person name="Varghese N."/>
            <person name="Submissions S."/>
        </authorList>
    </citation>
    <scope>NUCLEOTIDE SEQUENCE [LARGE SCALE GENOMIC DNA]</scope>
    <source>
        <strain evidence="8 9">DSM 21985</strain>
    </source>
</reference>
<dbReference type="GO" id="GO:0036374">
    <property type="term" value="F:glutathione hydrolase activity"/>
    <property type="evidence" value="ECO:0007669"/>
    <property type="project" value="UniProtKB-UniRule"/>
</dbReference>
<comment type="catalytic activity">
    <reaction evidence="2 6">
        <text>glutathione + H2O = L-cysteinylglycine + L-glutamate</text>
        <dbReference type="Rhea" id="RHEA:28807"/>
        <dbReference type="ChEBI" id="CHEBI:15377"/>
        <dbReference type="ChEBI" id="CHEBI:29985"/>
        <dbReference type="ChEBI" id="CHEBI:57925"/>
        <dbReference type="ChEBI" id="CHEBI:61694"/>
        <dbReference type="EC" id="3.4.19.13"/>
    </reaction>
</comment>
<keyword evidence="6 8" id="KW-0808">Transferase</keyword>
<feature type="signal peptide" evidence="7">
    <location>
        <begin position="1"/>
        <end position="26"/>
    </location>
</feature>
<evidence type="ECO:0000256" key="3">
    <source>
        <dbReference type="ARBA" id="ARBA00047417"/>
    </source>
</evidence>
<evidence type="ECO:0000256" key="7">
    <source>
        <dbReference type="SAM" id="SignalP"/>
    </source>
</evidence>
<dbReference type="GO" id="GO:0006751">
    <property type="term" value="P:glutathione catabolic process"/>
    <property type="evidence" value="ECO:0007669"/>
    <property type="project" value="UniProtKB-UniRule"/>
</dbReference>
<dbReference type="OrthoDB" id="9781342at2"/>
<dbReference type="PRINTS" id="PR01210">
    <property type="entry name" value="GGTRANSPTASE"/>
</dbReference>
<organism evidence="8 9">
    <name type="scientific">Gracilimonas mengyeensis</name>
    <dbReference type="NCBI Taxonomy" id="1302730"/>
    <lineage>
        <taxon>Bacteria</taxon>
        <taxon>Pseudomonadati</taxon>
        <taxon>Balneolota</taxon>
        <taxon>Balneolia</taxon>
        <taxon>Balneolales</taxon>
        <taxon>Balneolaceae</taxon>
        <taxon>Gracilimonas</taxon>
    </lineage>
</organism>
<comment type="catalytic activity">
    <reaction evidence="1 6">
        <text>an S-substituted glutathione + H2O = an S-substituted L-cysteinylglycine + L-glutamate</text>
        <dbReference type="Rhea" id="RHEA:59468"/>
        <dbReference type="ChEBI" id="CHEBI:15377"/>
        <dbReference type="ChEBI" id="CHEBI:29985"/>
        <dbReference type="ChEBI" id="CHEBI:90779"/>
        <dbReference type="ChEBI" id="CHEBI:143103"/>
        <dbReference type="EC" id="3.4.19.13"/>
    </reaction>
</comment>
<dbReference type="Pfam" id="PF01019">
    <property type="entry name" value="G_glu_transpept"/>
    <property type="match status" value="1"/>
</dbReference>
<comment type="pathway">
    <text evidence="6">Sulfur metabolism; glutathione metabolism.</text>
</comment>
<dbReference type="GO" id="GO:0006750">
    <property type="term" value="P:glutathione biosynthetic process"/>
    <property type="evidence" value="ECO:0007669"/>
    <property type="project" value="UniProtKB-KW"/>
</dbReference>
<feature type="binding site" evidence="5">
    <location>
        <position position="469"/>
    </location>
    <ligand>
        <name>L-glutamate</name>
        <dbReference type="ChEBI" id="CHEBI:29985"/>
    </ligand>
</feature>
<dbReference type="PANTHER" id="PTHR43881">
    <property type="entry name" value="GAMMA-GLUTAMYLTRANSPEPTIDASE (AFU_ORTHOLOGUE AFUA_4G13580)"/>
    <property type="match status" value="1"/>
</dbReference>
<keyword evidence="6" id="KW-0012">Acyltransferase</keyword>
<dbReference type="InterPro" id="IPR029055">
    <property type="entry name" value="Ntn_hydrolases_N"/>
</dbReference>
<evidence type="ECO:0000256" key="2">
    <source>
        <dbReference type="ARBA" id="ARBA00001089"/>
    </source>
</evidence>
<dbReference type="InterPro" id="IPR043137">
    <property type="entry name" value="GGT_ssub_C"/>
</dbReference>
<dbReference type="PANTHER" id="PTHR43881:SF1">
    <property type="entry name" value="GAMMA-GLUTAMYLTRANSPEPTIDASE (AFU_ORTHOLOGUE AFUA_4G13580)"/>
    <property type="match status" value="1"/>
</dbReference>
<comment type="subunit">
    <text evidence="6">This enzyme consists of two polypeptide chains, which are synthesized in precursor form from a single polypeptide.</text>
</comment>
<dbReference type="Gene3D" id="1.10.246.230">
    <property type="match status" value="1"/>
</dbReference>
<keyword evidence="6" id="KW-0865">Zymogen</keyword>
<proteinExistence type="inferred from homology"/>
<dbReference type="EC" id="2.3.2.2" evidence="6"/>
<dbReference type="UniPathway" id="UPA00204"/>
<sequence>MKHCASFFSVLPVLLSVLLIPEASLAQIDREAGNMISTRSEVIAQRGMVATSQPLATQVGLQILKNGGNAIDAAIGANAAMGLMEPTGNGIGGDLFAIIWHEESEQVYALNASGRSPRGLSYDELMDILEEKGEDDIPPYDLLSVSVPGAVDGWFTMHERFGSADMEDILAEPIWYAENGFPVSEAISASWRRSVPFLKDQPGAFEETFAIDGEGPEKGEIFKNPDLGNTFRLLASEGRDAFYRGEIAEKIDTWMKENGGYLRYEDFDQHESEWVEPQTINYRGYDVYQMGGNVQGTAVLQMLNILEGFDLSETGFATAETYHLFIEAKKLAFEDRAKHYADPTFHEVPYDVLLSKEYATERRKLIGDTAREDLTTGVDVLEDGDTIYLTTADKNGNMVSLIQSNFRGMGTGFVVPGTGFSFQNRGELFSLDPNHPNVYAPGKRPFHTIIPGFVMKDGEPFMTLGNMGGAYQPMGHVSLITNVIDFGMNMQQAGDALRWEHSGSTQPTDDVDDHLTDVGLVSIESSIDYQVVRDLEAMGHDVQIGHSFFGRFQAIMRDLETGVYYGASESRVDGQAAGY</sequence>
<gene>
    <name evidence="8" type="ORF">SAMN06265219_108173</name>
</gene>
<keyword evidence="9" id="KW-1185">Reference proteome</keyword>
<dbReference type="NCBIfam" id="TIGR00066">
    <property type="entry name" value="g_glut_trans"/>
    <property type="match status" value="1"/>
</dbReference>
<feature type="active site" description="Nucleophile" evidence="4">
    <location>
        <position position="386"/>
    </location>
</feature>
<keyword evidence="6" id="KW-0317">Glutathione biosynthesis</keyword>
<evidence type="ECO:0000256" key="1">
    <source>
        <dbReference type="ARBA" id="ARBA00001049"/>
    </source>
</evidence>
<dbReference type="Gene3D" id="3.60.20.40">
    <property type="match status" value="1"/>
</dbReference>
<evidence type="ECO:0000256" key="6">
    <source>
        <dbReference type="RuleBase" id="RU368036"/>
    </source>
</evidence>
<evidence type="ECO:0000313" key="9">
    <source>
        <dbReference type="Proteomes" id="UP000317557"/>
    </source>
</evidence>
<dbReference type="RefSeq" id="WP_142454630.1">
    <property type="nucleotide sequence ID" value="NZ_FXTP01000008.1"/>
</dbReference>
<dbReference type="AlphaFoldDB" id="A0A521DHS2"/>
<protein>
    <recommendedName>
        <fullName evidence="6">Glutathione hydrolase proenzyme</fullName>
        <ecNumber evidence="6">2.3.2.2</ecNumber>
        <ecNumber evidence="6">3.4.19.13</ecNumber>
    </recommendedName>
    <component>
        <recommendedName>
            <fullName evidence="6">Glutathione hydrolase large chain</fullName>
        </recommendedName>
    </component>
    <component>
        <recommendedName>
            <fullName evidence="6">Glutathione hydrolase small chain</fullName>
        </recommendedName>
    </component>
</protein>
<evidence type="ECO:0000256" key="4">
    <source>
        <dbReference type="PIRSR" id="PIRSR600101-1"/>
    </source>
</evidence>
<comment type="PTM">
    <text evidence="6">Cleaved by autocatalysis into a large and a small subunit.</text>
</comment>
<dbReference type="InterPro" id="IPR052896">
    <property type="entry name" value="GGT-like_enzyme"/>
</dbReference>
<dbReference type="InterPro" id="IPR000101">
    <property type="entry name" value="GGT_peptidase"/>
</dbReference>
<dbReference type="Proteomes" id="UP000317557">
    <property type="component" value="Unassembled WGS sequence"/>
</dbReference>
<comment type="catalytic activity">
    <reaction evidence="3 6">
        <text>an N-terminal (5-L-glutamyl)-[peptide] + an alpha-amino acid = 5-L-glutamyl amino acid + an N-terminal L-alpha-aminoacyl-[peptide]</text>
        <dbReference type="Rhea" id="RHEA:23904"/>
        <dbReference type="Rhea" id="RHEA-COMP:9780"/>
        <dbReference type="Rhea" id="RHEA-COMP:9795"/>
        <dbReference type="ChEBI" id="CHEBI:77644"/>
        <dbReference type="ChEBI" id="CHEBI:78597"/>
        <dbReference type="ChEBI" id="CHEBI:78599"/>
        <dbReference type="ChEBI" id="CHEBI:78608"/>
        <dbReference type="EC" id="2.3.2.2"/>
    </reaction>
</comment>
<feature type="chain" id="PRO_5022096747" description="Glutathione hydrolase proenzyme" evidence="7">
    <location>
        <begin position="27"/>
        <end position="579"/>
    </location>
</feature>